<evidence type="ECO:0000313" key="1">
    <source>
        <dbReference type="EMBL" id="KIW63909.1"/>
    </source>
</evidence>
<organism evidence="1 2">
    <name type="scientific">Phialophora macrospora</name>
    <dbReference type="NCBI Taxonomy" id="1851006"/>
    <lineage>
        <taxon>Eukaryota</taxon>
        <taxon>Fungi</taxon>
        <taxon>Dikarya</taxon>
        <taxon>Ascomycota</taxon>
        <taxon>Pezizomycotina</taxon>
        <taxon>Eurotiomycetes</taxon>
        <taxon>Chaetothyriomycetidae</taxon>
        <taxon>Chaetothyriales</taxon>
        <taxon>Herpotrichiellaceae</taxon>
        <taxon>Phialophora</taxon>
    </lineage>
</organism>
<keyword evidence="2" id="KW-1185">Reference proteome</keyword>
<proteinExistence type="predicted"/>
<protein>
    <submittedName>
        <fullName evidence="1">Uncharacterized protein</fullName>
    </submittedName>
</protein>
<dbReference type="EMBL" id="KN846961">
    <property type="protein sequence ID" value="KIW63909.1"/>
    <property type="molecule type" value="Genomic_DNA"/>
</dbReference>
<evidence type="ECO:0000313" key="2">
    <source>
        <dbReference type="Proteomes" id="UP000054266"/>
    </source>
</evidence>
<dbReference type="HOGENOM" id="CLU_2196625_0_0_1"/>
<gene>
    <name evidence="1" type="ORF">PV04_08875</name>
</gene>
<reference evidence="1 2" key="1">
    <citation type="submission" date="2015-01" db="EMBL/GenBank/DDBJ databases">
        <title>The Genome Sequence of Capronia semiimmersa CBS27337.</title>
        <authorList>
            <consortium name="The Broad Institute Genomics Platform"/>
            <person name="Cuomo C."/>
            <person name="de Hoog S."/>
            <person name="Gorbushina A."/>
            <person name="Stielow B."/>
            <person name="Teixiera M."/>
            <person name="Abouelleil A."/>
            <person name="Chapman S.B."/>
            <person name="Priest M."/>
            <person name="Young S.K."/>
            <person name="Wortman J."/>
            <person name="Nusbaum C."/>
            <person name="Birren B."/>
        </authorList>
    </citation>
    <scope>NUCLEOTIDE SEQUENCE [LARGE SCALE GENOMIC DNA]</scope>
    <source>
        <strain evidence="1 2">CBS 27337</strain>
    </source>
</reference>
<dbReference type="AlphaFoldDB" id="A0A0D2FV46"/>
<dbReference type="Proteomes" id="UP000054266">
    <property type="component" value="Unassembled WGS sequence"/>
</dbReference>
<accession>A0A0D2FV46</accession>
<name>A0A0D2FV46_9EURO</name>
<sequence>MMADPWYVGDSSNEHGSESHLAIVVTSPHRNNIHEQACSQESETGKQTAVTVCASARLDQRGFGWRLDPCKQWDCKLRSLNETPVWEGWQFLSPAATFGTGADSLTPR</sequence>